<name>A0A6A6PDB4_9PEZI</name>
<reference evidence="4" key="1">
    <citation type="journal article" date="2020" name="Stud. Mycol.">
        <title>101 Dothideomycetes genomes: a test case for predicting lifestyles and emergence of pathogens.</title>
        <authorList>
            <person name="Haridas S."/>
            <person name="Albert R."/>
            <person name="Binder M."/>
            <person name="Bloem J."/>
            <person name="Labutti K."/>
            <person name="Salamov A."/>
            <person name="Andreopoulos B."/>
            <person name="Baker S."/>
            <person name="Barry K."/>
            <person name="Bills G."/>
            <person name="Bluhm B."/>
            <person name="Cannon C."/>
            <person name="Castanera R."/>
            <person name="Culley D."/>
            <person name="Daum C."/>
            <person name="Ezra D."/>
            <person name="Gonzalez J."/>
            <person name="Henrissat B."/>
            <person name="Kuo A."/>
            <person name="Liang C."/>
            <person name="Lipzen A."/>
            <person name="Lutzoni F."/>
            <person name="Magnuson J."/>
            <person name="Mondo S."/>
            <person name="Nolan M."/>
            <person name="Ohm R."/>
            <person name="Pangilinan J."/>
            <person name="Park H.-J."/>
            <person name="Ramirez L."/>
            <person name="Alfaro M."/>
            <person name="Sun H."/>
            <person name="Tritt A."/>
            <person name="Yoshinaga Y."/>
            <person name="Zwiers L.-H."/>
            <person name="Turgeon B."/>
            <person name="Goodwin S."/>
            <person name="Spatafora J."/>
            <person name="Crous P."/>
            <person name="Grigoriev I."/>
        </authorList>
    </citation>
    <scope>NUCLEOTIDE SEQUENCE</scope>
    <source>
        <strain evidence="4">ATCC 16933</strain>
    </source>
</reference>
<dbReference type="NCBIfam" id="TIGR03429">
    <property type="entry name" value="arom_pren_DMATS"/>
    <property type="match status" value="1"/>
</dbReference>
<sequence>MAPDICTTSHFGRDDVLTTDDTPVYAINGNGTTTMKTTDDSNKPEADIAKPHDPNTSLITPPANVFSPLAVAQPEPYQLLSYGLRLTDPHQQYWWEENGVSMGRLLERAGYPLHTQYKHLLLLHGSVLPWMGPAWPTTATATGDAAQPRTPGAALNYDGAPIEPSLNVTASGLTVRFTIEPVGPAANRPGDQLNQAVGPAAVAAMGAAAGADTRWARQLMAALFVSEAEAAALAGPGGRFAAMGARKPALLVAYDLGRAGGVNMKTYFVPGYKAAATGRRADGIVCDTVRGFAPGGAALAPAVDALEAYLAERGPAETSGLGVEMVAVDCRDPAEGAPRCKIYVRCMSNAFERVRDVYTLGGRKTDAETEEGLRRLRLVWHLLLDEREGVADDRHKEHDGHHNAGLLFGMEVEADKPFPTPKVYVPLWHYCKTDKRMAENLSEIFKMQGWGDIAESYGSDLQHFFPTHDIANSSGTHTCVSYAYTEKKGVYTTLYYSPRSYGA</sequence>
<dbReference type="InterPro" id="IPR033964">
    <property type="entry name" value="ABBA"/>
</dbReference>
<accession>A0A6A6PDB4</accession>
<evidence type="ECO:0000256" key="1">
    <source>
        <dbReference type="ARBA" id="ARBA00010209"/>
    </source>
</evidence>
<evidence type="ECO:0000313" key="5">
    <source>
        <dbReference type="Proteomes" id="UP000799766"/>
    </source>
</evidence>
<keyword evidence="5" id="KW-1185">Reference proteome</keyword>
<dbReference type="InterPro" id="IPR017795">
    <property type="entry name" value="ABBA_NscD-like"/>
</dbReference>
<dbReference type="OrthoDB" id="3354387at2759"/>
<evidence type="ECO:0000256" key="3">
    <source>
        <dbReference type="SAM" id="MobiDB-lite"/>
    </source>
</evidence>
<dbReference type="EMBL" id="MU001671">
    <property type="protein sequence ID" value="KAF2461403.1"/>
    <property type="molecule type" value="Genomic_DNA"/>
</dbReference>
<dbReference type="SFLD" id="SFLDS00036">
    <property type="entry name" value="Aromatic_Prenyltransferase"/>
    <property type="match status" value="1"/>
</dbReference>
<dbReference type="AlphaFoldDB" id="A0A6A6PDB4"/>
<protein>
    <submittedName>
        <fullName evidence="4">Tryptophan dimethylallyltransferase-domain-containing protein</fullName>
    </submittedName>
</protein>
<organism evidence="4 5">
    <name type="scientific">Lineolata rhizophorae</name>
    <dbReference type="NCBI Taxonomy" id="578093"/>
    <lineage>
        <taxon>Eukaryota</taxon>
        <taxon>Fungi</taxon>
        <taxon>Dikarya</taxon>
        <taxon>Ascomycota</taxon>
        <taxon>Pezizomycotina</taxon>
        <taxon>Dothideomycetes</taxon>
        <taxon>Dothideomycetes incertae sedis</taxon>
        <taxon>Lineolatales</taxon>
        <taxon>Lineolataceae</taxon>
        <taxon>Lineolata</taxon>
    </lineage>
</organism>
<feature type="region of interest" description="Disordered" evidence="3">
    <location>
        <begin position="29"/>
        <end position="50"/>
    </location>
</feature>
<proteinExistence type="inferred from homology"/>
<dbReference type="CDD" id="cd13929">
    <property type="entry name" value="PT-DMATS_CymD"/>
    <property type="match status" value="1"/>
</dbReference>
<feature type="compositionally biased region" description="Basic and acidic residues" evidence="3">
    <location>
        <begin position="37"/>
        <end position="50"/>
    </location>
</feature>
<dbReference type="Pfam" id="PF11991">
    <property type="entry name" value="Trp_DMAT"/>
    <property type="match status" value="1"/>
</dbReference>
<comment type="similarity">
    <text evidence="1">Belongs to the tryptophan dimethylallyltransferase family.</text>
</comment>
<evidence type="ECO:0000313" key="4">
    <source>
        <dbReference type="EMBL" id="KAF2461403.1"/>
    </source>
</evidence>
<dbReference type="PANTHER" id="PTHR40627">
    <property type="entry name" value="INDOLE PRENYLTRANSFERASE TDIB-RELATED"/>
    <property type="match status" value="1"/>
</dbReference>
<dbReference type="GO" id="GO:0009820">
    <property type="term" value="P:alkaloid metabolic process"/>
    <property type="evidence" value="ECO:0007669"/>
    <property type="project" value="InterPro"/>
</dbReference>
<keyword evidence="2 4" id="KW-0808">Transferase</keyword>
<evidence type="ECO:0000256" key="2">
    <source>
        <dbReference type="ARBA" id="ARBA00022679"/>
    </source>
</evidence>
<dbReference type="PANTHER" id="PTHR40627:SF3">
    <property type="entry name" value="PRENYLTRANSFERASE ASQH2-RELATED"/>
    <property type="match status" value="1"/>
</dbReference>
<dbReference type="Proteomes" id="UP000799766">
    <property type="component" value="Unassembled WGS sequence"/>
</dbReference>
<dbReference type="SFLD" id="SFLDG01162">
    <property type="entry name" value="I"/>
    <property type="match status" value="1"/>
</dbReference>
<dbReference type="GO" id="GO:0016765">
    <property type="term" value="F:transferase activity, transferring alkyl or aryl (other than methyl) groups"/>
    <property type="evidence" value="ECO:0007669"/>
    <property type="project" value="InterPro"/>
</dbReference>
<gene>
    <name evidence="4" type="ORF">BDY21DRAFT_397788</name>
</gene>